<sequence>MRVSKEQAAENRARILTEAARLFRERGLSGVGVDALTEAAGLTHGSLYSQFGSKERLAAEALEAAMAGTALARIPDDAGPEALAGIVANYLSPAHRDRPGKGCAFAALGCDVARQGPALREVFTGGIRMAAKRLAMLLPGRRRQASEDRALALLSAMVGALILARAVDDPALSDRILAATRTALTAEGVEA</sequence>
<evidence type="ECO:0000313" key="8">
    <source>
        <dbReference type="Proteomes" id="UP001196565"/>
    </source>
</evidence>
<evidence type="ECO:0000256" key="3">
    <source>
        <dbReference type="ARBA" id="ARBA00023163"/>
    </source>
</evidence>
<dbReference type="SUPFAM" id="SSF46689">
    <property type="entry name" value="Homeodomain-like"/>
    <property type="match status" value="1"/>
</dbReference>
<dbReference type="Pfam" id="PF00440">
    <property type="entry name" value="TetR_N"/>
    <property type="match status" value="1"/>
</dbReference>
<dbReference type="Gene3D" id="1.10.357.10">
    <property type="entry name" value="Tetracycline Repressor, domain 2"/>
    <property type="match status" value="1"/>
</dbReference>
<reference evidence="7 8" key="1">
    <citation type="submission" date="2021-07" db="EMBL/GenBank/DDBJ databases">
        <authorList>
            <person name="So Y."/>
        </authorList>
    </citation>
    <scope>NUCLEOTIDE SEQUENCE [LARGE SCALE GENOMIC DNA]</scope>
    <source>
        <strain evidence="7 8">HJA6</strain>
    </source>
</reference>
<dbReference type="Gene3D" id="1.10.10.60">
    <property type="entry name" value="Homeodomain-like"/>
    <property type="match status" value="1"/>
</dbReference>
<evidence type="ECO:0000259" key="6">
    <source>
        <dbReference type="PROSITE" id="PS50977"/>
    </source>
</evidence>
<accession>A0ABS7AB54</accession>
<evidence type="ECO:0000313" key="7">
    <source>
        <dbReference type="EMBL" id="MBW6398540.1"/>
    </source>
</evidence>
<name>A0ABS7AB54_9PROT</name>
<proteinExistence type="predicted"/>
<dbReference type="SUPFAM" id="SSF48498">
    <property type="entry name" value="Tetracyclin repressor-like, C-terminal domain"/>
    <property type="match status" value="1"/>
</dbReference>
<keyword evidence="5" id="KW-0472">Membrane</keyword>
<dbReference type="InterPro" id="IPR009057">
    <property type="entry name" value="Homeodomain-like_sf"/>
</dbReference>
<dbReference type="PANTHER" id="PTHR47506">
    <property type="entry name" value="TRANSCRIPTIONAL REGULATORY PROTEIN"/>
    <property type="match status" value="1"/>
</dbReference>
<keyword evidence="3" id="KW-0804">Transcription</keyword>
<evidence type="ECO:0000256" key="2">
    <source>
        <dbReference type="ARBA" id="ARBA00023125"/>
    </source>
</evidence>
<protein>
    <submittedName>
        <fullName evidence="7">TetR/AcrR family transcriptional regulator</fullName>
    </submittedName>
</protein>
<dbReference type="PRINTS" id="PR00455">
    <property type="entry name" value="HTHTETR"/>
</dbReference>
<dbReference type="PANTHER" id="PTHR47506:SF7">
    <property type="entry name" value="TRANSCRIPTIONAL REGULATORY PROTEIN"/>
    <property type="match status" value="1"/>
</dbReference>
<dbReference type="InterPro" id="IPR036271">
    <property type="entry name" value="Tet_transcr_reg_TetR-rel_C_sf"/>
</dbReference>
<evidence type="ECO:0000256" key="4">
    <source>
        <dbReference type="PROSITE-ProRule" id="PRU00335"/>
    </source>
</evidence>
<keyword evidence="5" id="KW-0812">Transmembrane</keyword>
<feature type="DNA-binding region" description="H-T-H motif" evidence="4">
    <location>
        <begin position="32"/>
        <end position="51"/>
    </location>
</feature>
<keyword evidence="8" id="KW-1185">Reference proteome</keyword>
<gene>
    <name evidence="7" type="ORF">KPL78_11810</name>
</gene>
<keyword evidence="2 4" id="KW-0238">DNA-binding</keyword>
<keyword evidence="5" id="KW-1133">Transmembrane helix</keyword>
<feature type="transmembrane region" description="Helical" evidence="5">
    <location>
        <begin position="150"/>
        <end position="167"/>
    </location>
</feature>
<comment type="caution">
    <text evidence="7">The sequence shown here is derived from an EMBL/GenBank/DDBJ whole genome shotgun (WGS) entry which is preliminary data.</text>
</comment>
<keyword evidence="1" id="KW-0805">Transcription regulation</keyword>
<evidence type="ECO:0000256" key="5">
    <source>
        <dbReference type="SAM" id="Phobius"/>
    </source>
</evidence>
<dbReference type="Proteomes" id="UP001196565">
    <property type="component" value="Unassembled WGS sequence"/>
</dbReference>
<evidence type="ECO:0000256" key="1">
    <source>
        <dbReference type="ARBA" id="ARBA00023015"/>
    </source>
</evidence>
<feature type="domain" description="HTH tetR-type" evidence="6">
    <location>
        <begin position="9"/>
        <end position="69"/>
    </location>
</feature>
<dbReference type="PROSITE" id="PS50977">
    <property type="entry name" value="HTH_TETR_2"/>
    <property type="match status" value="1"/>
</dbReference>
<dbReference type="RefSeq" id="WP_219763122.1">
    <property type="nucleotide sequence ID" value="NZ_JAHYBZ010000003.1"/>
</dbReference>
<dbReference type="InterPro" id="IPR001647">
    <property type="entry name" value="HTH_TetR"/>
</dbReference>
<organism evidence="7 8">
    <name type="scientific">Roseomonas alba</name>
    <dbReference type="NCBI Taxonomy" id="2846776"/>
    <lineage>
        <taxon>Bacteria</taxon>
        <taxon>Pseudomonadati</taxon>
        <taxon>Pseudomonadota</taxon>
        <taxon>Alphaproteobacteria</taxon>
        <taxon>Acetobacterales</taxon>
        <taxon>Roseomonadaceae</taxon>
        <taxon>Roseomonas</taxon>
    </lineage>
</organism>
<dbReference type="EMBL" id="JAHYBZ010000003">
    <property type="protein sequence ID" value="MBW6398540.1"/>
    <property type="molecule type" value="Genomic_DNA"/>
</dbReference>